<dbReference type="EMBL" id="JBJUIK010000010">
    <property type="protein sequence ID" value="KAL3516932.1"/>
    <property type="molecule type" value="Genomic_DNA"/>
</dbReference>
<reference evidence="1 2" key="1">
    <citation type="submission" date="2024-11" db="EMBL/GenBank/DDBJ databases">
        <title>A near-complete genome assembly of Cinchona calisaya.</title>
        <authorList>
            <person name="Lian D.C."/>
            <person name="Zhao X.W."/>
            <person name="Wei L."/>
        </authorList>
    </citation>
    <scope>NUCLEOTIDE SEQUENCE [LARGE SCALE GENOMIC DNA]</scope>
    <source>
        <tissue evidence="1">Nenye</tissue>
    </source>
</reference>
<gene>
    <name evidence="1" type="ORF">ACH5RR_023834</name>
</gene>
<comment type="caution">
    <text evidence="1">The sequence shown here is derived from an EMBL/GenBank/DDBJ whole genome shotgun (WGS) entry which is preliminary data.</text>
</comment>
<name>A0ABD2ZFM7_9GENT</name>
<evidence type="ECO:0000313" key="1">
    <source>
        <dbReference type="EMBL" id="KAL3516932.1"/>
    </source>
</evidence>
<keyword evidence="2" id="KW-1185">Reference proteome</keyword>
<proteinExistence type="predicted"/>
<dbReference type="AlphaFoldDB" id="A0ABD2ZFM7"/>
<protein>
    <submittedName>
        <fullName evidence="1">Uncharacterized protein</fullName>
    </submittedName>
</protein>
<dbReference type="Proteomes" id="UP001630127">
    <property type="component" value="Unassembled WGS sequence"/>
</dbReference>
<evidence type="ECO:0000313" key="2">
    <source>
        <dbReference type="Proteomes" id="UP001630127"/>
    </source>
</evidence>
<accession>A0ABD2ZFM7</accession>
<sequence>MEMIPNHMSFIHHRCGFNCRISQSIGSPWRLSATCFLLDDGLRFRMEDGRKARISEDKWLDDDWNGMIMPPKPTSCHHKFVSDMIHNGKWNVELLNEVFNDNDIRRIVKLSLSKSSGKD</sequence>
<organism evidence="1 2">
    <name type="scientific">Cinchona calisaya</name>
    <dbReference type="NCBI Taxonomy" id="153742"/>
    <lineage>
        <taxon>Eukaryota</taxon>
        <taxon>Viridiplantae</taxon>
        <taxon>Streptophyta</taxon>
        <taxon>Embryophyta</taxon>
        <taxon>Tracheophyta</taxon>
        <taxon>Spermatophyta</taxon>
        <taxon>Magnoliopsida</taxon>
        <taxon>eudicotyledons</taxon>
        <taxon>Gunneridae</taxon>
        <taxon>Pentapetalae</taxon>
        <taxon>asterids</taxon>
        <taxon>lamiids</taxon>
        <taxon>Gentianales</taxon>
        <taxon>Rubiaceae</taxon>
        <taxon>Cinchonoideae</taxon>
        <taxon>Cinchoneae</taxon>
        <taxon>Cinchona</taxon>
    </lineage>
</organism>